<dbReference type="GO" id="GO:0022857">
    <property type="term" value="F:transmembrane transporter activity"/>
    <property type="evidence" value="ECO:0007669"/>
    <property type="project" value="InterPro"/>
</dbReference>
<dbReference type="InterPro" id="IPR007603">
    <property type="entry name" value="Choline_transptr-like"/>
</dbReference>
<dbReference type="OMA" id="QTHYVEM"/>
<feature type="transmembrane region" description="Helical" evidence="8">
    <location>
        <begin position="656"/>
        <end position="676"/>
    </location>
</feature>
<keyword evidence="3 8" id="KW-0812">Transmembrane</keyword>
<feature type="transmembrane region" description="Helical" evidence="8">
    <location>
        <begin position="384"/>
        <end position="404"/>
    </location>
</feature>
<keyword evidence="4 8" id="KW-1133">Transmembrane helix</keyword>
<feature type="compositionally biased region" description="Polar residues" evidence="7">
    <location>
        <begin position="69"/>
        <end position="80"/>
    </location>
</feature>
<sequence length="730" mass="86124">MQPEQIVEQEISNRVFENSSQYLFQEKTVIQQTPSGNNLFIEISDNKQTKIDLIKVIETDKKQEDAQRQHNQNQNRSTPPSIHVFEPQLTLQNHSAHHLIDSTGKTYLQQRLYQQAVYNGEFHSSDRSQTNFQNNLLNQYKSNQFFKRDIKWVYFLILISVFQTVLYCTYILNNQGYEYLGRWNKGIDLDGTLCGYGRAESYPFIYLNNPMKEYLYQRACVSQCPDDEQKQVDCLSNHLIKTCNSLINISDPNKDFIIYSTFRYQYSICIPKTMNYFYQTSEIYNFELIQSCISDLWVMRYPVFATYLVTIFLKVILDKLIKVRMQKIYVSCVLLILLIGIAGVYFFHKFIKLINIGSFDTQIATMTVDYAFVLEHTSKPNPTLALLMSIILVMVFYIMAYLFYKLNNEIKLLFIGLKLMRKFQKSQKMVQVLIFTNFLKFLMFITYFYTFMATLAPPNIDNHNQIFTNGLSFTQYCLGIYLIISLRYCYFLIDNLLSFFTSSLFLEWYGLALIQQNELDQTQNFKIPQKKTLIYNLGSVVAQSSIIFFTDYFVNVWNLFSMINKRLKLKLYLQDYNHYSSLNQFSTILSLKNCTFKQAIEIVEQLNGMILPVHQKRMIQMSQVYGQLNQYFISLLATMIIYVIQRLLYSDQLFSIYPGLAMGFAIGLFVSQTHYVEMQSGIQSLFHIYFLDQEQSLLLGILTFFRRKDKKKMISHIEQQIKDFKQQIEK</sequence>
<feature type="transmembrane region" description="Helical" evidence="8">
    <location>
        <begin position="152"/>
        <end position="172"/>
    </location>
</feature>
<feature type="transmembrane region" description="Helical" evidence="8">
    <location>
        <begin position="466"/>
        <end position="484"/>
    </location>
</feature>
<evidence type="ECO:0000256" key="8">
    <source>
        <dbReference type="SAM" id="Phobius"/>
    </source>
</evidence>
<organism evidence="9 10">
    <name type="scientific">Paramecium octaurelia</name>
    <dbReference type="NCBI Taxonomy" id="43137"/>
    <lineage>
        <taxon>Eukaryota</taxon>
        <taxon>Sar</taxon>
        <taxon>Alveolata</taxon>
        <taxon>Ciliophora</taxon>
        <taxon>Intramacronucleata</taxon>
        <taxon>Oligohymenophorea</taxon>
        <taxon>Peniculida</taxon>
        <taxon>Parameciidae</taxon>
        <taxon>Paramecium</taxon>
    </lineage>
</organism>
<feature type="transmembrane region" description="Helical" evidence="8">
    <location>
        <begin position="328"/>
        <end position="348"/>
    </location>
</feature>
<dbReference type="PANTHER" id="PTHR12385:SF14">
    <property type="entry name" value="CHOLINE TRANSPORTER-LIKE 2"/>
    <property type="match status" value="1"/>
</dbReference>
<comment type="similarity">
    <text evidence="2">Belongs to the CTL (choline transporter-like) family.</text>
</comment>
<keyword evidence="10" id="KW-1185">Reference proteome</keyword>
<evidence type="ECO:0000256" key="2">
    <source>
        <dbReference type="ARBA" id="ARBA00007168"/>
    </source>
</evidence>
<evidence type="ECO:0000313" key="10">
    <source>
        <dbReference type="Proteomes" id="UP000683925"/>
    </source>
</evidence>
<keyword evidence="5 8" id="KW-0472">Membrane</keyword>
<evidence type="ECO:0000256" key="6">
    <source>
        <dbReference type="ARBA" id="ARBA00023180"/>
    </source>
</evidence>
<dbReference type="EMBL" id="CAJJDP010000084">
    <property type="protein sequence ID" value="CAD8185402.1"/>
    <property type="molecule type" value="Genomic_DNA"/>
</dbReference>
<feature type="transmembrane region" description="Helical" evidence="8">
    <location>
        <begin position="496"/>
        <end position="514"/>
    </location>
</feature>
<accession>A0A8S1WA15</accession>
<evidence type="ECO:0008006" key="11">
    <source>
        <dbReference type="Google" id="ProtNLM"/>
    </source>
</evidence>
<keyword evidence="6" id="KW-0325">Glycoprotein</keyword>
<feature type="transmembrane region" description="Helical" evidence="8">
    <location>
        <begin position="624"/>
        <end position="644"/>
    </location>
</feature>
<evidence type="ECO:0000256" key="4">
    <source>
        <dbReference type="ARBA" id="ARBA00022989"/>
    </source>
</evidence>
<feature type="transmembrane region" description="Helical" evidence="8">
    <location>
        <begin position="430"/>
        <end position="454"/>
    </location>
</feature>
<name>A0A8S1WA15_PAROT</name>
<dbReference type="GO" id="GO:0016020">
    <property type="term" value="C:membrane"/>
    <property type="evidence" value="ECO:0007669"/>
    <property type="project" value="UniProtKB-SubCell"/>
</dbReference>
<proteinExistence type="inferred from homology"/>
<feature type="transmembrane region" description="Helical" evidence="8">
    <location>
        <begin position="534"/>
        <end position="560"/>
    </location>
</feature>
<feature type="transmembrane region" description="Helical" evidence="8">
    <location>
        <begin position="298"/>
        <end position="316"/>
    </location>
</feature>
<evidence type="ECO:0000256" key="5">
    <source>
        <dbReference type="ARBA" id="ARBA00023136"/>
    </source>
</evidence>
<protein>
    <recommendedName>
        <fullName evidence="11">Transmembrane protein</fullName>
    </recommendedName>
</protein>
<dbReference type="OrthoDB" id="292465at2759"/>
<comment type="caution">
    <text evidence="9">The sequence shown here is derived from an EMBL/GenBank/DDBJ whole genome shotgun (WGS) entry which is preliminary data.</text>
</comment>
<reference evidence="9" key="1">
    <citation type="submission" date="2021-01" db="EMBL/GenBank/DDBJ databases">
        <authorList>
            <consortium name="Genoscope - CEA"/>
            <person name="William W."/>
        </authorList>
    </citation>
    <scope>NUCLEOTIDE SEQUENCE</scope>
</reference>
<comment type="subcellular location">
    <subcellularLocation>
        <location evidence="1">Membrane</location>
        <topology evidence="1">Multi-pass membrane protein</topology>
    </subcellularLocation>
</comment>
<evidence type="ECO:0000256" key="7">
    <source>
        <dbReference type="SAM" id="MobiDB-lite"/>
    </source>
</evidence>
<gene>
    <name evidence="9" type="ORF">POCTA_138.1.T0850156</name>
</gene>
<evidence type="ECO:0000313" key="9">
    <source>
        <dbReference type="EMBL" id="CAD8185402.1"/>
    </source>
</evidence>
<dbReference type="AlphaFoldDB" id="A0A8S1WA15"/>
<evidence type="ECO:0000256" key="1">
    <source>
        <dbReference type="ARBA" id="ARBA00004141"/>
    </source>
</evidence>
<feature type="region of interest" description="Disordered" evidence="7">
    <location>
        <begin position="61"/>
        <end position="81"/>
    </location>
</feature>
<evidence type="ECO:0000256" key="3">
    <source>
        <dbReference type="ARBA" id="ARBA00022692"/>
    </source>
</evidence>
<dbReference type="Proteomes" id="UP000683925">
    <property type="component" value="Unassembled WGS sequence"/>
</dbReference>
<dbReference type="PANTHER" id="PTHR12385">
    <property type="entry name" value="CHOLINE TRANSPORTER-LIKE (SLC FAMILY 44)"/>
    <property type="match status" value="1"/>
</dbReference>